<sequence>MQPLPLPPSKGKGKAKDKGKGREKAKDKGKGKERLDWENSPFGFGGAARVQPSPSLLEVAPWASGEDLPGRRPSTITLSGDDTFTGQLKSIDADYHLRRQEWSVRKVRSAAPAHLNPVPGVRPKTYDIWACPQIGQLKVDRTADTDSSADTAKPPQQRLNVSHIPDPNASGNKYGGPASIIHKHSKAVAFSIFRSYGLLDHRPGGAQRSQAGQGGHGTLPTSNSFLLATKRVQQHYTSTKTTKLLSTHGLLEEEKQEGSQTSQGGEASQSSKRTERQLVPSRPSVAHEGARRILDASQIAEIEQETSADSQAASSRSVTSSLDLSRPSGSFMSHATSTIVSQSTSTYRPSSAGSSVGATPRTSHDASEDPSQSDSDSDESARQVRTSHAEAFATLDPVSLEQYRARYPTAPDSPQSVTGWFRRRMKGPSTTSRSPQANISPINPPWITLAPRLKQEEQDRVIQVLSSSFKDVGLLPSFRKKGGAGIGRTGQSKNGDVLTHIPDDSLYMLLPLWPRETDPASAMNHPADHLLPPQADQRLYLLVYYMPFEDRDQPRGGLVGDNTAGKKRSRSNPRKIESGAPQRSVVLKAFRVIARLVAHADFSGSGVRLPSRGLSVTGPMEEAMRGIPSAALRDVHQDDYVIGVCLNRDAGVEFVPEGLDKLGLCEPRMEVAGGPLSHPAMQTREISEEEVEPQPLTAIGRAAVEMAWLGCMAVTTFHGY</sequence>
<dbReference type="Proteomes" id="UP000814140">
    <property type="component" value="Unassembled WGS sequence"/>
</dbReference>
<reference evidence="1" key="2">
    <citation type="journal article" date="2022" name="New Phytol.">
        <title>Evolutionary transition to the ectomycorrhizal habit in the genomes of a hyperdiverse lineage of mushroom-forming fungi.</title>
        <authorList>
            <person name="Looney B."/>
            <person name="Miyauchi S."/>
            <person name="Morin E."/>
            <person name="Drula E."/>
            <person name="Courty P.E."/>
            <person name="Kohler A."/>
            <person name="Kuo A."/>
            <person name="LaButti K."/>
            <person name="Pangilinan J."/>
            <person name="Lipzen A."/>
            <person name="Riley R."/>
            <person name="Andreopoulos W."/>
            <person name="He G."/>
            <person name="Johnson J."/>
            <person name="Nolan M."/>
            <person name="Tritt A."/>
            <person name="Barry K.W."/>
            <person name="Grigoriev I.V."/>
            <person name="Nagy L.G."/>
            <person name="Hibbett D."/>
            <person name="Henrissat B."/>
            <person name="Matheny P.B."/>
            <person name="Labbe J."/>
            <person name="Martin F.M."/>
        </authorList>
    </citation>
    <scope>NUCLEOTIDE SEQUENCE</scope>
    <source>
        <strain evidence="1">HHB10654</strain>
    </source>
</reference>
<keyword evidence="2" id="KW-1185">Reference proteome</keyword>
<evidence type="ECO:0000313" key="1">
    <source>
        <dbReference type="EMBL" id="KAI0058701.1"/>
    </source>
</evidence>
<dbReference type="EMBL" id="MU277232">
    <property type="protein sequence ID" value="KAI0058701.1"/>
    <property type="molecule type" value="Genomic_DNA"/>
</dbReference>
<accession>A0ACB8SSK4</accession>
<protein>
    <submittedName>
        <fullName evidence="1">Uncharacterized protein</fullName>
    </submittedName>
</protein>
<comment type="caution">
    <text evidence="1">The sequence shown here is derived from an EMBL/GenBank/DDBJ whole genome shotgun (WGS) entry which is preliminary data.</text>
</comment>
<evidence type="ECO:0000313" key="2">
    <source>
        <dbReference type="Proteomes" id="UP000814140"/>
    </source>
</evidence>
<name>A0ACB8SSK4_9AGAM</name>
<gene>
    <name evidence="1" type="ORF">BV25DRAFT_1890732</name>
</gene>
<reference evidence="1" key="1">
    <citation type="submission" date="2021-03" db="EMBL/GenBank/DDBJ databases">
        <authorList>
            <consortium name="DOE Joint Genome Institute"/>
            <person name="Ahrendt S."/>
            <person name="Looney B.P."/>
            <person name="Miyauchi S."/>
            <person name="Morin E."/>
            <person name="Drula E."/>
            <person name="Courty P.E."/>
            <person name="Chicoki N."/>
            <person name="Fauchery L."/>
            <person name="Kohler A."/>
            <person name="Kuo A."/>
            <person name="Labutti K."/>
            <person name="Pangilinan J."/>
            <person name="Lipzen A."/>
            <person name="Riley R."/>
            <person name="Andreopoulos W."/>
            <person name="He G."/>
            <person name="Johnson J."/>
            <person name="Barry K.W."/>
            <person name="Grigoriev I.V."/>
            <person name="Nagy L."/>
            <person name="Hibbett D."/>
            <person name="Henrissat B."/>
            <person name="Matheny P.B."/>
            <person name="Labbe J."/>
            <person name="Martin F."/>
        </authorList>
    </citation>
    <scope>NUCLEOTIDE SEQUENCE</scope>
    <source>
        <strain evidence="1">HHB10654</strain>
    </source>
</reference>
<organism evidence="1 2">
    <name type="scientific">Artomyces pyxidatus</name>
    <dbReference type="NCBI Taxonomy" id="48021"/>
    <lineage>
        <taxon>Eukaryota</taxon>
        <taxon>Fungi</taxon>
        <taxon>Dikarya</taxon>
        <taxon>Basidiomycota</taxon>
        <taxon>Agaricomycotina</taxon>
        <taxon>Agaricomycetes</taxon>
        <taxon>Russulales</taxon>
        <taxon>Auriscalpiaceae</taxon>
        <taxon>Artomyces</taxon>
    </lineage>
</organism>
<proteinExistence type="predicted"/>